<dbReference type="GO" id="GO:0003677">
    <property type="term" value="F:DNA binding"/>
    <property type="evidence" value="ECO:0007669"/>
    <property type="project" value="UniProtKB-KW"/>
</dbReference>
<dbReference type="GO" id="GO:0003700">
    <property type="term" value="F:DNA-binding transcription factor activity"/>
    <property type="evidence" value="ECO:0007669"/>
    <property type="project" value="InterPro"/>
</dbReference>
<evidence type="ECO:0000256" key="1">
    <source>
        <dbReference type="ARBA" id="ARBA00023125"/>
    </source>
</evidence>
<sequence length="130" mass="14677">MQISDFARQTGLSADTLRYYERIGLMQPPLRDGGGRRVYRARDLDWARFLIRLRQTGMPIAEMQAYARLRAQGDATAAARRDLLMRHRDGLRQRLADLAECLSLMDQKIALYGAMISSGKDAPDATGHHS</sequence>
<dbReference type="RefSeq" id="WP_154762854.1">
    <property type="nucleotide sequence ID" value="NZ_WMBT01000001.1"/>
</dbReference>
<gene>
    <name evidence="3" type="ORF">GIY56_00440</name>
</gene>
<dbReference type="Pfam" id="PF13411">
    <property type="entry name" value="MerR_1"/>
    <property type="match status" value="1"/>
</dbReference>
<keyword evidence="4" id="KW-1185">Reference proteome</keyword>
<dbReference type="EMBL" id="WMBT01000001">
    <property type="protein sequence ID" value="MTD98752.1"/>
    <property type="molecule type" value="Genomic_DNA"/>
</dbReference>
<keyword evidence="1" id="KW-0238">DNA-binding</keyword>
<reference evidence="3 4" key="1">
    <citation type="submission" date="2019-11" db="EMBL/GenBank/DDBJ databases">
        <authorList>
            <person name="Lang L."/>
        </authorList>
    </citation>
    <scope>NUCLEOTIDE SEQUENCE [LARGE SCALE GENOMIC DNA]</scope>
    <source>
        <strain evidence="3 4">YIM 132242</strain>
    </source>
</reference>
<dbReference type="PANTHER" id="PTHR30204:SF98">
    <property type="entry name" value="HTH-TYPE TRANSCRIPTIONAL REGULATOR ADHR"/>
    <property type="match status" value="1"/>
</dbReference>
<accession>A0A6L6HKU4</accession>
<dbReference type="PROSITE" id="PS00552">
    <property type="entry name" value="HTH_MERR_1"/>
    <property type="match status" value="1"/>
</dbReference>
<organism evidence="3 4">
    <name type="scientific">Paracoccus lichenicola</name>
    <dbReference type="NCBI Taxonomy" id="2665644"/>
    <lineage>
        <taxon>Bacteria</taxon>
        <taxon>Pseudomonadati</taxon>
        <taxon>Pseudomonadota</taxon>
        <taxon>Alphaproteobacteria</taxon>
        <taxon>Rhodobacterales</taxon>
        <taxon>Paracoccaceae</taxon>
        <taxon>Paracoccus</taxon>
    </lineage>
</organism>
<comment type="caution">
    <text evidence="3">The sequence shown here is derived from an EMBL/GenBank/DDBJ whole genome shotgun (WGS) entry which is preliminary data.</text>
</comment>
<dbReference type="CDD" id="cd01109">
    <property type="entry name" value="HTH_YyaN"/>
    <property type="match status" value="1"/>
</dbReference>
<dbReference type="InterPro" id="IPR009061">
    <property type="entry name" value="DNA-bd_dom_put_sf"/>
</dbReference>
<evidence type="ECO:0000259" key="2">
    <source>
        <dbReference type="PROSITE" id="PS50937"/>
    </source>
</evidence>
<dbReference type="PRINTS" id="PR00040">
    <property type="entry name" value="HTHMERR"/>
</dbReference>
<proteinExistence type="predicted"/>
<dbReference type="InterPro" id="IPR047057">
    <property type="entry name" value="MerR_fam"/>
</dbReference>
<dbReference type="PANTHER" id="PTHR30204">
    <property type="entry name" value="REDOX-CYCLING DRUG-SENSING TRANSCRIPTIONAL ACTIVATOR SOXR"/>
    <property type="match status" value="1"/>
</dbReference>
<evidence type="ECO:0000313" key="3">
    <source>
        <dbReference type="EMBL" id="MTD98752.1"/>
    </source>
</evidence>
<evidence type="ECO:0000313" key="4">
    <source>
        <dbReference type="Proteomes" id="UP000481417"/>
    </source>
</evidence>
<dbReference type="PROSITE" id="PS50937">
    <property type="entry name" value="HTH_MERR_2"/>
    <property type="match status" value="1"/>
</dbReference>
<dbReference type="SUPFAM" id="SSF46955">
    <property type="entry name" value="Putative DNA-binding domain"/>
    <property type="match status" value="1"/>
</dbReference>
<dbReference type="SMART" id="SM00422">
    <property type="entry name" value="HTH_MERR"/>
    <property type="match status" value="1"/>
</dbReference>
<dbReference type="AlphaFoldDB" id="A0A6L6HKU4"/>
<name>A0A6L6HKU4_9RHOB</name>
<feature type="domain" description="HTH merR-type" evidence="2">
    <location>
        <begin position="1"/>
        <end position="69"/>
    </location>
</feature>
<protein>
    <submittedName>
        <fullName evidence="3">MerR family transcriptional regulator</fullName>
    </submittedName>
</protein>
<dbReference type="Gene3D" id="1.10.1660.10">
    <property type="match status" value="1"/>
</dbReference>
<dbReference type="Proteomes" id="UP000481417">
    <property type="component" value="Unassembled WGS sequence"/>
</dbReference>
<dbReference type="InterPro" id="IPR000551">
    <property type="entry name" value="MerR-type_HTH_dom"/>
</dbReference>